<dbReference type="SUPFAM" id="SSF46785">
    <property type="entry name" value="Winged helix' DNA-binding domain"/>
    <property type="match status" value="2"/>
</dbReference>
<dbReference type="InterPro" id="IPR036388">
    <property type="entry name" value="WH-like_DNA-bd_sf"/>
</dbReference>
<dbReference type="GO" id="GO:0051304">
    <property type="term" value="P:chromosome separation"/>
    <property type="evidence" value="ECO:0007669"/>
    <property type="project" value="InterPro"/>
</dbReference>
<evidence type="ECO:0000256" key="3">
    <source>
        <dbReference type="ARBA" id="ARBA00022829"/>
    </source>
</evidence>
<dbReference type="InterPro" id="IPR005234">
    <property type="entry name" value="ScpB_csome_segregation"/>
</dbReference>
<reference evidence="5 6" key="1">
    <citation type="journal article" date="2016" name="Nat. Commun.">
        <title>Thousands of microbial genomes shed light on interconnected biogeochemical processes in an aquifer system.</title>
        <authorList>
            <person name="Anantharaman K."/>
            <person name="Brown C.T."/>
            <person name="Hug L.A."/>
            <person name="Sharon I."/>
            <person name="Castelle C.J."/>
            <person name="Probst A.J."/>
            <person name="Thomas B.C."/>
            <person name="Singh A."/>
            <person name="Wilkins M.J."/>
            <person name="Karaoz U."/>
            <person name="Brodie E.L."/>
            <person name="Williams K.H."/>
            <person name="Hubbard S.S."/>
            <person name="Banfield J.F."/>
        </authorList>
    </citation>
    <scope>NUCLEOTIDE SEQUENCE [LARGE SCALE GENOMIC DNA]</scope>
</reference>
<dbReference type="Pfam" id="PF04079">
    <property type="entry name" value="SMC_ScpB"/>
    <property type="match status" value="1"/>
</dbReference>
<evidence type="ECO:0000256" key="4">
    <source>
        <dbReference type="ARBA" id="ARBA00023306"/>
    </source>
</evidence>
<dbReference type="GO" id="GO:0051301">
    <property type="term" value="P:cell division"/>
    <property type="evidence" value="ECO:0007669"/>
    <property type="project" value="UniProtKB-KW"/>
</dbReference>
<dbReference type="PANTHER" id="PTHR34298:SF2">
    <property type="entry name" value="SEGREGATION AND CONDENSATION PROTEIN B"/>
    <property type="match status" value="1"/>
</dbReference>
<proteinExistence type="predicted"/>
<name>A0A1G2CSS1_9BACT</name>
<dbReference type="Proteomes" id="UP000178841">
    <property type="component" value="Unassembled WGS sequence"/>
</dbReference>
<dbReference type="EMBL" id="MHLH01000015">
    <property type="protein sequence ID" value="OGZ03790.1"/>
    <property type="molecule type" value="Genomic_DNA"/>
</dbReference>
<dbReference type="InterPro" id="IPR036390">
    <property type="entry name" value="WH_DNA-bd_sf"/>
</dbReference>
<keyword evidence="2" id="KW-0132">Cell division</keyword>
<gene>
    <name evidence="5" type="ORF">A2648_02440</name>
</gene>
<dbReference type="PANTHER" id="PTHR34298">
    <property type="entry name" value="SEGREGATION AND CONDENSATION PROTEIN B"/>
    <property type="match status" value="1"/>
</dbReference>
<dbReference type="NCBIfam" id="TIGR00281">
    <property type="entry name" value="SMC-Scp complex subunit ScpB"/>
    <property type="match status" value="1"/>
</dbReference>
<evidence type="ECO:0000256" key="1">
    <source>
        <dbReference type="ARBA" id="ARBA00022490"/>
    </source>
</evidence>
<dbReference type="AlphaFoldDB" id="A0A1G2CSS1"/>
<keyword evidence="1" id="KW-0963">Cytoplasm</keyword>
<keyword evidence="3" id="KW-0159">Chromosome partition</keyword>
<evidence type="ECO:0000313" key="6">
    <source>
        <dbReference type="Proteomes" id="UP000178841"/>
    </source>
</evidence>
<keyword evidence="4" id="KW-0131">Cell cycle</keyword>
<protein>
    <submittedName>
        <fullName evidence="5">SMC-Scp complex subunit ScpB</fullName>
    </submittedName>
</protein>
<dbReference type="Gene3D" id="1.10.10.10">
    <property type="entry name" value="Winged helix-like DNA-binding domain superfamily/Winged helix DNA-binding domain"/>
    <property type="match status" value="2"/>
</dbReference>
<sequence>MNLNLSQQIEALLFYKTDAITISAIAKLLGTTTGNVEEAILELEKSLTERGISLVRKGQEIMLTTRKEMGELIEKIAKEELEGELSKASTETLAVILYRESVTKSEIDYIRGVNSGFILRALQIRGLVEKKPNPNDGRGYIYTPTIELYRHLGVNKKEDLPDYQELISSLNALTNKKIETPEQFTTTKIETE</sequence>
<dbReference type="STRING" id="1798657.A2648_02440"/>
<organism evidence="5 6">
    <name type="scientific">Candidatus Lloydbacteria bacterium RIFCSPHIGHO2_01_FULL_41_20</name>
    <dbReference type="NCBI Taxonomy" id="1798657"/>
    <lineage>
        <taxon>Bacteria</taxon>
        <taxon>Candidatus Lloydiibacteriota</taxon>
    </lineage>
</organism>
<comment type="caution">
    <text evidence="5">The sequence shown here is derived from an EMBL/GenBank/DDBJ whole genome shotgun (WGS) entry which is preliminary data.</text>
</comment>
<evidence type="ECO:0000256" key="2">
    <source>
        <dbReference type="ARBA" id="ARBA00022618"/>
    </source>
</evidence>
<accession>A0A1G2CSS1</accession>
<evidence type="ECO:0000313" key="5">
    <source>
        <dbReference type="EMBL" id="OGZ03790.1"/>
    </source>
</evidence>